<dbReference type="SUPFAM" id="SSF53335">
    <property type="entry name" value="S-adenosyl-L-methionine-dependent methyltransferases"/>
    <property type="match status" value="1"/>
</dbReference>
<feature type="domain" description="Methyltransferase type 11" evidence="4">
    <location>
        <begin position="50"/>
        <end position="142"/>
    </location>
</feature>
<dbReference type="GO" id="GO:0008757">
    <property type="term" value="F:S-adenosylmethionine-dependent methyltransferase activity"/>
    <property type="evidence" value="ECO:0007669"/>
    <property type="project" value="InterPro"/>
</dbReference>
<name>A0A0F9L713_9ZZZZ</name>
<dbReference type="Gene3D" id="3.40.50.150">
    <property type="entry name" value="Vaccinia Virus protein VP39"/>
    <property type="match status" value="1"/>
</dbReference>
<dbReference type="InterPro" id="IPR029063">
    <property type="entry name" value="SAM-dependent_MTases_sf"/>
</dbReference>
<evidence type="ECO:0000256" key="2">
    <source>
        <dbReference type="ARBA" id="ARBA00022603"/>
    </source>
</evidence>
<evidence type="ECO:0000313" key="5">
    <source>
        <dbReference type="EMBL" id="KKM83161.1"/>
    </source>
</evidence>
<dbReference type="Pfam" id="PF08241">
    <property type="entry name" value="Methyltransf_11"/>
    <property type="match status" value="1"/>
</dbReference>
<sequence>MNEEEFSLDPKKRFSFRVENYIKYRPKYPQEIIKYLKENQILHDNSIIADIGSGTGILSELFLKNGNLVYGIEPNIEMRRAGEDFLNTYSKFISKEGSAESTGLSELSVDIITAGQAFHWFNLEQSRKEFLRILKPKGWVILIWNRRKKKSDEFLRNYEKLLIKFGTDYKTIEKKKLDFDKFFKGELGITFTKLSLDNYQIFNYEGLKGRLLSTSYIPLSEYPQFKEMILELKQLFDKFQENSEVKFLYETEVFYGQLI</sequence>
<keyword evidence="2" id="KW-0489">Methyltransferase</keyword>
<evidence type="ECO:0000256" key="3">
    <source>
        <dbReference type="ARBA" id="ARBA00022679"/>
    </source>
</evidence>
<dbReference type="EMBL" id="LAZR01007756">
    <property type="protein sequence ID" value="KKM83161.1"/>
    <property type="molecule type" value="Genomic_DNA"/>
</dbReference>
<comment type="caution">
    <text evidence="5">The sequence shown here is derived from an EMBL/GenBank/DDBJ whole genome shotgun (WGS) entry which is preliminary data.</text>
</comment>
<proteinExistence type="inferred from homology"/>
<dbReference type="PANTHER" id="PTHR44942:SF4">
    <property type="entry name" value="METHYLTRANSFERASE TYPE 11 DOMAIN-CONTAINING PROTEIN"/>
    <property type="match status" value="1"/>
</dbReference>
<dbReference type="InterPro" id="IPR051052">
    <property type="entry name" value="Diverse_substrate_MTase"/>
</dbReference>
<dbReference type="InterPro" id="IPR013216">
    <property type="entry name" value="Methyltransf_11"/>
</dbReference>
<organism evidence="5">
    <name type="scientific">marine sediment metagenome</name>
    <dbReference type="NCBI Taxonomy" id="412755"/>
    <lineage>
        <taxon>unclassified sequences</taxon>
        <taxon>metagenomes</taxon>
        <taxon>ecological metagenomes</taxon>
    </lineage>
</organism>
<dbReference type="GO" id="GO:0032259">
    <property type="term" value="P:methylation"/>
    <property type="evidence" value="ECO:0007669"/>
    <property type="project" value="UniProtKB-KW"/>
</dbReference>
<comment type="similarity">
    <text evidence="1">Belongs to the methyltransferase superfamily.</text>
</comment>
<evidence type="ECO:0000259" key="4">
    <source>
        <dbReference type="Pfam" id="PF08241"/>
    </source>
</evidence>
<dbReference type="CDD" id="cd02440">
    <property type="entry name" value="AdoMet_MTases"/>
    <property type="match status" value="1"/>
</dbReference>
<reference evidence="5" key="1">
    <citation type="journal article" date="2015" name="Nature">
        <title>Complex archaea that bridge the gap between prokaryotes and eukaryotes.</title>
        <authorList>
            <person name="Spang A."/>
            <person name="Saw J.H."/>
            <person name="Jorgensen S.L."/>
            <person name="Zaremba-Niedzwiedzka K."/>
            <person name="Martijn J."/>
            <person name="Lind A.E."/>
            <person name="van Eijk R."/>
            <person name="Schleper C."/>
            <person name="Guy L."/>
            <person name="Ettema T.J."/>
        </authorList>
    </citation>
    <scope>NUCLEOTIDE SEQUENCE</scope>
</reference>
<evidence type="ECO:0000256" key="1">
    <source>
        <dbReference type="ARBA" id="ARBA00008361"/>
    </source>
</evidence>
<accession>A0A0F9L713</accession>
<gene>
    <name evidence="5" type="ORF">LCGC14_1312230</name>
</gene>
<protein>
    <recommendedName>
        <fullName evidence="4">Methyltransferase type 11 domain-containing protein</fullName>
    </recommendedName>
</protein>
<dbReference type="PANTHER" id="PTHR44942">
    <property type="entry name" value="METHYLTRANSF_11 DOMAIN-CONTAINING PROTEIN"/>
    <property type="match status" value="1"/>
</dbReference>
<dbReference type="AlphaFoldDB" id="A0A0F9L713"/>
<keyword evidence="3" id="KW-0808">Transferase</keyword>